<accession>A0ABR4ZZW5</accession>
<dbReference type="SUPFAM" id="SSF55729">
    <property type="entry name" value="Acyl-CoA N-acyltransferases (Nat)"/>
    <property type="match status" value="2"/>
</dbReference>
<feature type="domain" description="N-acetyltransferase" evidence="1">
    <location>
        <begin position="2"/>
        <end position="160"/>
    </location>
</feature>
<dbReference type="CDD" id="cd04301">
    <property type="entry name" value="NAT_SF"/>
    <property type="match status" value="1"/>
</dbReference>
<evidence type="ECO:0000259" key="1">
    <source>
        <dbReference type="PROSITE" id="PS51186"/>
    </source>
</evidence>
<name>A0ABR4ZZW5_9BACL</name>
<dbReference type="InterPro" id="IPR016181">
    <property type="entry name" value="Acyl_CoA_acyltransferase"/>
</dbReference>
<keyword evidence="3" id="KW-1185">Reference proteome</keyword>
<dbReference type="EMBL" id="JXAL01000033">
    <property type="protein sequence ID" value="KIL34359.1"/>
    <property type="molecule type" value="Genomic_DNA"/>
</dbReference>
<proteinExistence type="predicted"/>
<comment type="caution">
    <text evidence="2">The sequence shown here is derived from an EMBL/GenBank/DDBJ whole genome shotgun (WGS) entry which is preliminary data.</text>
</comment>
<gene>
    <name evidence="2" type="ORF">SD71_20220</name>
</gene>
<reference evidence="2 3" key="1">
    <citation type="submission" date="2014-12" db="EMBL/GenBank/DDBJ databases">
        <title>Draft genome sequence of Cohnella kolymensis strain B-2846.</title>
        <authorList>
            <person name="Karlyshev A.V."/>
            <person name="Kudryashova E.B."/>
        </authorList>
    </citation>
    <scope>NUCLEOTIDE SEQUENCE [LARGE SCALE GENOMIC DNA]</scope>
    <source>
        <strain evidence="2 3">VKM B-2846</strain>
    </source>
</reference>
<protein>
    <recommendedName>
        <fullName evidence="1">N-acetyltransferase domain-containing protein</fullName>
    </recommendedName>
</protein>
<evidence type="ECO:0000313" key="3">
    <source>
        <dbReference type="Proteomes" id="UP000054526"/>
    </source>
</evidence>
<dbReference type="RefSeq" id="WP_041067346.1">
    <property type="nucleotide sequence ID" value="NZ_JXAL01000033.1"/>
</dbReference>
<dbReference type="InterPro" id="IPR000182">
    <property type="entry name" value="GNAT_dom"/>
</dbReference>
<dbReference type="Pfam" id="PF00583">
    <property type="entry name" value="Acetyltransf_1"/>
    <property type="match status" value="1"/>
</dbReference>
<organism evidence="2 3">
    <name type="scientific">Cohnella kolymensis</name>
    <dbReference type="NCBI Taxonomy" id="1590652"/>
    <lineage>
        <taxon>Bacteria</taxon>
        <taxon>Bacillati</taxon>
        <taxon>Bacillota</taxon>
        <taxon>Bacilli</taxon>
        <taxon>Bacillales</taxon>
        <taxon>Paenibacillaceae</taxon>
        <taxon>Cohnella</taxon>
    </lineage>
</organism>
<dbReference type="PROSITE" id="PS51186">
    <property type="entry name" value="GNAT"/>
    <property type="match status" value="2"/>
</dbReference>
<feature type="domain" description="N-acetyltransferase" evidence="1">
    <location>
        <begin position="183"/>
        <end position="313"/>
    </location>
</feature>
<sequence>MMTVHPIQPSQLEQFIHIGSDTGHCDDTRRYLEQMLAAGSIRTEWCYVVEENDHMLGRVAFWSLPKSRTPQAIVLLDLPWEKSSYMSVGTALLQRCFADMRDLGTANAEYVLDGPAMAPQWQNNAEERIKLLEHVGFRLLRKTYRFEYKHQELPLALEKDCIFKSLQETGEAAFIEAIERVGINILDQREQDEQHRLGHAAHALDLFRDLQQMDVESHWWQLAYTPEGNLIGLVMPAKNPTYATIAYIGVVPEQRGKGYIDVLLDRGTRTLFESGANIIRADTDLNNFPMANAFIRYGYEQFAIRHEYRCLLD</sequence>
<dbReference type="Proteomes" id="UP000054526">
    <property type="component" value="Unassembled WGS sequence"/>
</dbReference>
<evidence type="ECO:0000313" key="2">
    <source>
        <dbReference type="EMBL" id="KIL34359.1"/>
    </source>
</evidence>
<dbReference type="Gene3D" id="3.40.630.30">
    <property type="match status" value="1"/>
</dbReference>